<dbReference type="Proteomes" id="UP000294824">
    <property type="component" value="Unassembled WGS sequence"/>
</dbReference>
<sequence>MSKILNVLAIVLFGLWAIGFFVYNLIIISHIFLVSATVVLIIRVLKEK</sequence>
<dbReference type="Pfam" id="PF18919">
    <property type="entry name" value="DUF5670"/>
    <property type="match status" value="1"/>
</dbReference>
<accession>A0A4R8MDQ4</accession>
<organism evidence="2 3">
    <name type="scientific">Algibacter lectus</name>
    <dbReference type="NCBI Taxonomy" id="221126"/>
    <lineage>
        <taxon>Bacteria</taxon>
        <taxon>Pseudomonadati</taxon>
        <taxon>Bacteroidota</taxon>
        <taxon>Flavobacteriia</taxon>
        <taxon>Flavobacteriales</taxon>
        <taxon>Flavobacteriaceae</taxon>
        <taxon>Algibacter</taxon>
    </lineage>
</organism>
<evidence type="ECO:0000313" key="3">
    <source>
        <dbReference type="Proteomes" id="UP000294824"/>
    </source>
</evidence>
<keyword evidence="1" id="KW-0472">Membrane</keyword>
<dbReference type="RefSeq" id="WP_227805986.1">
    <property type="nucleotide sequence ID" value="NZ_BBNQ01000003.1"/>
</dbReference>
<name>A0A4R8MDQ4_9FLAO</name>
<evidence type="ECO:0008006" key="4">
    <source>
        <dbReference type="Google" id="ProtNLM"/>
    </source>
</evidence>
<evidence type="ECO:0000256" key="1">
    <source>
        <dbReference type="SAM" id="Phobius"/>
    </source>
</evidence>
<dbReference type="AlphaFoldDB" id="A0A4R8MDQ4"/>
<gene>
    <name evidence="2" type="ORF">DFQ06_0892</name>
</gene>
<protein>
    <recommendedName>
        <fullName evidence="4">Lmo0937 family membrane protein</fullName>
    </recommendedName>
</protein>
<feature type="transmembrane region" description="Helical" evidence="1">
    <location>
        <begin position="27"/>
        <end position="45"/>
    </location>
</feature>
<reference evidence="2 3" key="1">
    <citation type="submission" date="2019-03" db="EMBL/GenBank/DDBJ databases">
        <title>Genomic Encyclopedia of Type Strains, Phase III (KMG-III): the genomes of soil and plant-associated and newly described type strains.</title>
        <authorList>
            <person name="Whitman W."/>
        </authorList>
    </citation>
    <scope>NUCLEOTIDE SEQUENCE [LARGE SCALE GENOMIC DNA]</scope>
    <source>
        <strain evidence="2 3">CECT 8301</strain>
    </source>
</reference>
<keyword evidence="3" id="KW-1185">Reference proteome</keyword>
<evidence type="ECO:0000313" key="2">
    <source>
        <dbReference type="EMBL" id="TDY63993.1"/>
    </source>
</evidence>
<proteinExistence type="predicted"/>
<keyword evidence="1" id="KW-1133">Transmembrane helix</keyword>
<comment type="caution">
    <text evidence="2">The sequence shown here is derived from an EMBL/GenBank/DDBJ whole genome shotgun (WGS) entry which is preliminary data.</text>
</comment>
<dbReference type="EMBL" id="SORL01000007">
    <property type="protein sequence ID" value="TDY63993.1"/>
    <property type="molecule type" value="Genomic_DNA"/>
</dbReference>
<dbReference type="InterPro" id="IPR043727">
    <property type="entry name" value="Lmo0937-like"/>
</dbReference>
<keyword evidence="1" id="KW-0812">Transmembrane</keyword>